<sequence>MEVEQKASGLKSLRFRIAAAVLFMLLLMLLTSGISFFYFFKLKSAVNQQSQQALPELQVLNSAQLNITRLANLAIEVSNSTSPAYSRILMSQVREQVDELKHSLELLAENNAQIKRLMDVVGKVEPSVTNISLSKSMLDQVDKALNERLFSAMTVTLASFNQANDKEVKQILGEITSDLAQLITRPHLYEQNQITARLVKQMQQLQQQALIHYKPLEPLLLSPRGVLELLSKREIHNSEVVGLTTQNRILLGNIVDFGHRVYMDNEANVAQQAQAISKNSNDFINVLMLVLLVQLMVAAALMVYLHKHLFRRLYALKGLVGQRKKITAHDVAFFDERNELGSLVKQLQTYLETISKQQAQIESTSLQLQSVIKHSHMMAAVIYQDEILYLSEPFYQLFKDRELKSIHDFPDDFQRRIASIQIGDLTTLESAYWDVHRQSWFQVSKDNILWEGKKAYLISLTDVSSQVRAEQEFRKTLSVVESESKLDALTGLYNRKLFEDQVASLKQTTEFMSFAVLLFDVDFFKQYNDKLGHLQGDQVLKMVASVIKRNTPSKGMAIRYGGEELLVFLPKANSSEALEIAQDIVEEVYQQHVPHPSSPHQYLSVSCGVSVQESSSDSLLKVFDQADKCLYQAKKSGRNRVTLWQDGNLGDSL</sequence>
<dbReference type="Gene3D" id="3.30.70.270">
    <property type="match status" value="1"/>
</dbReference>
<comment type="catalytic activity">
    <reaction evidence="2">
        <text>2 GTP = 3',3'-c-di-GMP + 2 diphosphate</text>
        <dbReference type="Rhea" id="RHEA:24898"/>
        <dbReference type="ChEBI" id="CHEBI:33019"/>
        <dbReference type="ChEBI" id="CHEBI:37565"/>
        <dbReference type="ChEBI" id="CHEBI:58805"/>
        <dbReference type="EC" id="2.7.7.65"/>
    </reaction>
</comment>
<keyword evidence="3" id="KW-0175">Coiled coil</keyword>
<dbReference type="Proteomes" id="UP000598488">
    <property type="component" value="Unassembled WGS sequence"/>
</dbReference>
<keyword evidence="7" id="KW-1185">Reference proteome</keyword>
<dbReference type="PANTHER" id="PTHR45138:SF9">
    <property type="entry name" value="DIGUANYLATE CYCLASE DGCM-RELATED"/>
    <property type="match status" value="1"/>
</dbReference>
<keyword evidence="4" id="KW-1133">Transmembrane helix</keyword>
<organism evidence="6 7">
    <name type="scientific">Marinomonas ostreistagni</name>
    <dbReference type="NCBI Taxonomy" id="359209"/>
    <lineage>
        <taxon>Bacteria</taxon>
        <taxon>Pseudomonadati</taxon>
        <taxon>Pseudomonadota</taxon>
        <taxon>Gammaproteobacteria</taxon>
        <taxon>Oceanospirillales</taxon>
        <taxon>Oceanospirillaceae</taxon>
        <taxon>Marinomonas</taxon>
    </lineage>
</organism>
<dbReference type="SUPFAM" id="SSF55073">
    <property type="entry name" value="Nucleotide cyclase"/>
    <property type="match status" value="1"/>
</dbReference>
<dbReference type="EC" id="2.7.7.65" evidence="1"/>
<feature type="domain" description="GGDEF" evidence="5">
    <location>
        <begin position="512"/>
        <end position="646"/>
    </location>
</feature>
<dbReference type="InterPro" id="IPR029787">
    <property type="entry name" value="Nucleotide_cyclase"/>
</dbReference>
<dbReference type="CDD" id="cd01949">
    <property type="entry name" value="GGDEF"/>
    <property type="match status" value="1"/>
</dbReference>
<evidence type="ECO:0000313" key="7">
    <source>
        <dbReference type="Proteomes" id="UP000598488"/>
    </source>
</evidence>
<protein>
    <recommendedName>
        <fullName evidence="1">diguanylate cyclase</fullName>
        <ecNumber evidence="1">2.7.7.65</ecNumber>
    </recommendedName>
</protein>
<evidence type="ECO:0000259" key="5">
    <source>
        <dbReference type="PROSITE" id="PS50887"/>
    </source>
</evidence>
<dbReference type="EMBL" id="JAEMUH010000005">
    <property type="protein sequence ID" value="MBJ7550413.1"/>
    <property type="molecule type" value="Genomic_DNA"/>
</dbReference>
<dbReference type="RefSeq" id="WP_199462035.1">
    <property type="nucleotide sequence ID" value="NZ_JAEMUH010000005.1"/>
</dbReference>
<feature type="transmembrane region" description="Helical" evidence="4">
    <location>
        <begin position="20"/>
        <end position="40"/>
    </location>
</feature>
<reference evidence="6 7" key="1">
    <citation type="submission" date="2020-12" db="EMBL/GenBank/DDBJ databases">
        <title>Comparative genome analysis of fungal antagonists Marinomonas ostreistagni 398 and M. spartinae 468.</title>
        <authorList>
            <person name="Fields J.L."/>
            <person name="Mavrodi O.V."/>
            <person name="Biber P.D."/>
            <person name="Indest K.J."/>
            <person name="Mavrodi D.V."/>
        </authorList>
    </citation>
    <scope>NUCLEOTIDE SEQUENCE [LARGE SCALE GENOMIC DNA]</scope>
    <source>
        <strain evidence="6 7">USM7</strain>
    </source>
</reference>
<keyword evidence="4" id="KW-0472">Membrane</keyword>
<keyword evidence="4" id="KW-0812">Transmembrane</keyword>
<dbReference type="PROSITE" id="PS50887">
    <property type="entry name" value="GGDEF"/>
    <property type="match status" value="1"/>
</dbReference>
<dbReference type="InterPro" id="IPR043128">
    <property type="entry name" value="Rev_trsase/Diguanyl_cyclase"/>
</dbReference>
<dbReference type="PANTHER" id="PTHR45138">
    <property type="entry name" value="REGULATORY COMPONENTS OF SENSORY TRANSDUCTION SYSTEM"/>
    <property type="match status" value="1"/>
</dbReference>
<evidence type="ECO:0000313" key="6">
    <source>
        <dbReference type="EMBL" id="MBJ7550413.1"/>
    </source>
</evidence>
<dbReference type="InterPro" id="IPR050469">
    <property type="entry name" value="Diguanylate_Cyclase"/>
</dbReference>
<evidence type="ECO:0000256" key="1">
    <source>
        <dbReference type="ARBA" id="ARBA00012528"/>
    </source>
</evidence>
<dbReference type="SMART" id="SM00267">
    <property type="entry name" value="GGDEF"/>
    <property type="match status" value="1"/>
</dbReference>
<proteinExistence type="predicted"/>
<evidence type="ECO:0000256" key="3">
    <source>
        <dbReference type="SAM" id="Coils"/>
    </source>
</evidence>
<feature type="coiled-coil region" evidence="3">
    <location>
        <begin position="90"/>
        <end position="117"/>
    </location>
</feature>
<gene>
    <name evidence="6" type="ORF">JHD44_06950</name>
</gene>
<name>A0ABS0ZAF8_9GAMM</name>
<evidence type="ECO:0000256" key="2">
    <source>
        <dbReference type="ARBA" id="ARBA00034247"/>
    </source>
</evidence>
<evidence type="ECO:0000256" key="4">
    <source>
        <dbReference type="SAM" id="Phobius"/>
    </source>
</evidence>
<comment type="caution">
    <text evidence="6">The sequence shown here is derived from an EMBL/GenBank/DDBJ whole genome shotgun (WGS) entry which is preliminary data.</text>
</comment>
<dbReference type="NCBIfam" id="TIGR00254">
    <property type="entry name" value="GGDEF"/>
    <property type="match status" value="1"/>
</dbReference>
<feature type="transmembrane region" description="Helical" evidence="4">
    <location>
        <begin position="283"/>
        <end position="305"/>
    </location>
</feature>
<dbReference type="InterPro" id="IPR000160">
    <property type="entry name" value="GGDEF_dom"/>
</dbReference>
<dbReference type="Pfam" id="PF00990">
    <property type="entry name" value="GGDEF"/>
    <property type="match status" value="1"/>
</dbReference>
<accession>A0ABS0ZAF8</accession>